<evidence type="ECO:0000313" key="2">
    <source>
        <dbReference type="EMBL" id="RXV65759.1"/>
    </source>
</evidence>
<evidence type="ECO:0000256" key="1">
    <source>
        <dbReference type="SAM" id="MobiDB-lite"/>
    </source>
</evidence>
<organism evidence="2 3">
    <name type="scientific">Burkholderia stabilis</name>
    <dbReference type="NCBI Taxonomy" id="95485"/>
    <lineage>
        <taxon>Bacteria</taxon>
        <taxon>Pseudomonadati</taxon>
        <taxon>Pseudomonadota</taxon>
        <taxon>Betaproteobacteria</taxon>
        <taxon>Burkholderiales</taxon>
        <taxon>Burkholderiaceae</taxon>
        <taxon>Burkholderia</taxon>
        <taxon>Burkholderia cepacia complex</taxon>
    </lineage>
</organism>
<dbReference type="Pfam" id="PF09613">
    <property type="entry name" value="HrpB1_HrpK"/>
    <property type="match status" value="1"/>
</dbReference>
<evidence type="ECO:0000313" key="3">
    <source>
        <dbReference type="Proteomes" id="UP000289650"/>
    </source>
</evidence>
<dbReference type="SUPFAM" id="SSF48452">
    <property type="entry name" value="TPR-like"/>
    <property type="match status" value="1"/>
</dbReference>
<dbReference type="EMBL" id="QWEX01000003">
    <property type="protein sequence ID" value="RXV65759.1"/>
    <property type="molecule type" value="Genomic_DNA"/>
</dbReference>
<accession>A0A4Q2A902</accession>
<dbReference type="NCBIfam" id="TIGR02561">
    <property type="entry name" value="HrpB1_HrpK"/>
    <property type="match status" value="1"/>
</dbReference>
<dbReference type="InterPro" id="IPR013394">
    <property type="entry name" value="T3SS_HrpB1/HrpK"/>
</dbReference>
<gene>
    <name evidence="2" type="ORF">D1006_37735</name>
</gene>
<reference evidence="2 3" key="1">
    <citation type="submission" date="2018-08" db="EMBL/GenBank/DDBJ databases">
        <title>Mountain-cultivated ginseng endophyte, Burkholderia stabilis and its activity against ginseng root rot disease.</title>
        <authorList>
            <person name="Tapan Kumar M."/>
            <person name="Bae H."/>
            <person name="Shanmugam G."/>
            <person name="Jeon J."/>
        </authorList>
    </citation>
    <scope>NUCLEOTIDE SEQUENCE [LARGE SCALE GENOMIC DNA]</scope>
    <source>
        <strain evidence="2 3">EB159</strain>
    </source>
</reference>
<name>A0A4Q2A902_9BURK</name>
<dbReference type="InterPro" id="IPR011990">
    <property type="entry name" value="TPR-like_helical_dom_sf"/>
</dbReference>
<sequence length="251" mass="27419">MRTEGFASPAGRAAARCYGGMYRWSRCAWPDVTTAGVRCACRNGDCPYPWRVNVMLNSQPVPSAANAPPDYLQCSHDVVCGLIDTVSAALFARFPKAAGDTLDVELVLDALRVFRPAVAEIGMLDGVLHIVHGRWNDAAHALRALIDLAPDFVYAKAMMAYCLASKGEPGWRQWAHSALESNPNRESLELVRALEAREDLNNAVRDYRGGEFTIPESCRPFAGEPQDEPSRRDDGPASSPASAPQLNYLRA</sequence>
<feature type="region of interest" description="Disordered" evidence="1">
    <location>
        <begin position="215"/>
        <end position="251"/>
    </location>
</feature>
<proteinExistence type="predicted"/>
<protein>
    <submittedName>
        <fullName evidence="2">HrpB1 family type III secretion system apparatus protein</fullName>
    </submittedName>
</protein>
<dbReference type="Proteomes" id="UP000289650">
    <property type="component" value="Unassembled WGS sequence"/>
</dbReference>
<comment type="caution">
    <text evidence="2">The sequence shown here is derived from an EMBL/GenBank/DDBJ whole genome shotgun (WGS) entry which is preliminary data.</text>
</comment>
<dbReference type="AlphaFoldDB" id="A0A4Q2A902"/>